<gene>
    <name evidence="1" type="ORF">K9W46_02585</name>
</gene>
<reference evidence="1" key="1">
    <citation type="journal article" date="2022" name="Nat. Microbiol.">
        <title>Unique mobile elements and scalable gene flow at the prokaryote-eukaryote boundary revealed by circularized Asgard archaea genomes.</title>
        <authorList>
            <person name="Wu F."/>
            <person name="Speth D.R."/>
            <person name="Philosof A."/>
            <person name="Cremiere A."/>
            <person name="Narayanan A."/>
            <person name="Barco R.A."/>
            <person name="Connon S.A."/>
            <person name="Amend J.P."/>
            <person name="Antoshechkin I.A."/>
            <person name="Orphan V.J."/>
        </authorList>
    </citation>
    <scope>NUCLEOTIDE SEQUENCE</scope>
    <source>
        <strain evidence="1">PR6</strain>
    </source>
</reference>
<sequence length="134" mass="15087">MAAGWFIWSITLIIDPFNIMISNAKINQLLITTDSGLPVYYNDFTSEKKEDEKEDKNKAGKEGKKEVSIDLTSGLISGVTKALEEIMERKSELNTVVYKDKVIGTTATGFLQAYIFGERFDKTLETVLNVLLRE</sequence>
<protein>
    <submittedName>
        <fullName evidence="1">Uncharacterized protein</fullName>
    </submittedName>
</protein>
<name>A0A9Y1BSD9_9ARCH</name>
<dbReference type="Proteomes" id="UP001200513">
    <property type="component" value="Chromosome"/>
</dbReference>
<accession>A0A9Y1BSD9</accession>
<organism evidence="1">
    <name type="scientific">Candidatus Heimdallarchaeum endolithica</name>
    <dbReference type="NCBI Taxonomy" id="2876572"/>
    <lineage>
        <taxon>Archaea</taxon>
        <taxon>Promethearchaeati</taxon>
        <taxon>Candidatus Heimdallarchaeota</taxon>
        <taxon>Candidatus Heimdallarchaeia (ex Rinke et al. 2021) (nom. nud.)</taxon>
        <taxon>Candidatus Heimdallarchaeales</taxon>
        <taxon>Candidatus Heimdallarchaeaceae</taxon>
        <taxon>Candidatus Heimdallarchaeum</taxon>
    </lineage>
</organism>
<dbReference type="EMBL" id="CP084167">
    <property type="protein sequence ID" value="UJG44076.1"/>
    <property type="molecule type" value="Genomic_DNA"/>
</dbReference>
<evidence type="ECO:0000313" key="1">
    <source>
        <dbReference type="EMBL" id="UJG44076.1"/>
    </source>
</evidence>
<proteinExistence type="predicted"/>
<dbReference type="AlphaFoldDB" id="A0A9Y1BSD9"/>